<dbReference type="SUPFAM" id="SSF51905">
    <property type="entry name" value="FAD/NAD(P)-binding domain"/>
    <property type="match status" value="1"/>
</dbReference>
<dbReference type="Proteomes" id="UP000239209">
    <property type="component" value="Unassembled WGS sequence"/>
</dbReference>
<protein>
    <submittedName>
        <fullName evidence="8">Thioredoxin reductase (NADPH)</fullName>
    </submittedName>
</protein>
<dbReference type="GO" id="GO:0004791">
    <property type="term" value="F:thioredoxin-disulfide reductase (NADPH) activity"/>
    <property type="evidence" value="ECO:0007669"/>
    <property type="project" value="UniProtKB-EC"/>
</dbReference>
<dbReference type="EMBL" id="PVZG01000020">
    <property type="protein sequence ID" value="PRY21365.1"/>
    <property type="molecule type" value="Genomic_DNA"/>
</dbReference>
<keyword evidence="5" id="KW-0676">Redox-active center</keyword>
<dbReference type="Gene3D" id="3.50.50.60">
    <property type="entry name" value="FAD/NAD(P)-binding domain"/>
    <property type="match status" value="2"/>
</dbReference>
<evidence type="ECO:0000313" key="8">
    <source>
        <dbReference type="EMBL" id="PRY21365.1"/>
    </source>
</evidence>
<dbReference type="PROSITE" id="PS00573">
    <property type="entry name" value="PYRIDINE_REDOX_2"/>
    <property type="match status" value="1"/>
</dbReference>
<evidence type="ECO:0000256" key="4">
    <source>
        <dbReference type="ARBA" id="ARBA00023157"/>
    </source>
</evidence>
<keyword evidence="3" id="KW-0560">Oxidoreductase</keyword>
<keyword evidence="2" id="KW-0274">FAD</keyword>
<evidence type="ECO:0000256" key="6">
    <source>
        <dbReference type="ARBA" id="ARBA00048132"/>
    </source>
</evidence>
<proteinExistence type="predicted"/>
<comment type="catalytic activity">
    <reaction evidence="6">
        <text>[thioredoxin]-dithiol + NADP(+) = [thioredoxin]-disulfide + NADPH + H(+)</text>
        <dbReference type="Rhea" id="RHEA:20345"/>
        <dbReference type="Rhea" id="RHEA-COMP:10698"/>
        <dbReference type="Rhea" id="RHEA-COMP:10700"/>
        <dbReference type="ChEBI" id="CHEBI:15378"/>
        <dbReference type="ChEBI" id="CHEBI:29950"/>
        <dbReference type="ChEBI" id="CHEBI:50058"/>
        <dbReference type="ChEBI" id="CHEBI:57783"/>
        <dbReference type="ChEBI" id="CHEBI:58349"/>
        <dbReference type="EC" id="1.8.1.9"/>
    </reaction>
</comment>
<name>A0A2T0RJK1_9ACTN</name>
<dbReference type="PANTHER" id="PTHR48105">
    <property type="entry name" value="THIOREDOXIN REDUCTASE 1-RELATED-RELATED"/>
    <property type="match status" value="1"/>
</dbReference>
<keyword evidence="4" id="KW-1015">Disulfide bond</keyword>
<sequence length="320" mass="32789">MTAHAQVIIIGGGPAGYTAALYAARAGLSPVCFEGFDTGGQISRSGRVDNYPGLQSVTGADLSAKIRDQAEAAGATIEFGDVFEVNLDAAPYRVAGLDGERTADAVIIATGAAARKLGLPSEEALEGSGVAYCAICDGPFFAGKKVVVIGGGDAAVGEALALQHIAGDVTLVHRRNEFRASGVMRAALASSGIEVITPAVVEEILGVESGAVTGVRIRRVDDGSVHDLDAEGVFVSIGHEPASQLFQPWLDCDEHGFLITERGTTATSVPGVFAAGDVADSRYRQAVTAAASGCQAAIDAERYLLGRRFLAPQTLESAAG</sequence>
<dbReference type="InterPro" id="IPR008255">
    <property type="entry name" value="Pyr_nucl-diS_OxRdtase_2_AS"/>
</dbReference>
<evidence type="ECO:0000256" key="3">
    <source>
        <dbReference type="ARBA" id="ARBA00023002"/>
    </source>
</evidence>
<evidence type="ECO:0000256" key="1">
    <source>
        <dbReference type="ARBA" id="ARBA00022630"/>
    </source>
</evidence>
<comment type="caution">
    <text evidence="8">The sequence shown here is derived from an EMBL/GenBank/DDBJ whole genome shotgun (WGS) entry which is preliminary data.</text>
</comment>
<evidence type="ECO:0000256" key="2">
    <source>
        <dbReference type="ARBA" id="ARBA00022827"/>
    </source>
</evidence>
<keyword evidence="9" id="KW-1185">Reference proteome</keyword>
<keyword evidence="1" id="KW-0285">Flavoprotein</keyword>
<dbReference type="PRINTS" id="PR00469">
    <property type="entry name" value="PNDRDTASEII"/>
</dbReference>
<evidence type="ECO:0000256" key="5">
    <source>
        <dbReference type="ARBA" id="ARBA00023284"/>
    </source>
</evidence>
<dbReference type="InterPro" id="IPR023753">
    <property type="entry name" value="FAD/NAD-binding_dom"/>
</dbReference>
<dbReference type="PRINTS" id="PR00368">
    <property type="entry name" value="FADPNR"/>
</dbReference>
<accession>A0A2T0RJK1</accession>
<evidence type="ECO:0000313" key="9">
    <source>
        <dbReference type="Proteomes" id="UP000239209"/>
    </source>
</evidence>
<feature type="domain" description="FAD/NAD(P)-binding" evidence="7">
    <location>
        <begin position="6"/>
        <end position="293"/>
    </location>
</feature>
<dbReference type="OrthoDB" id="9806179at2"/>
<dbReference type="InterPro" id="IPR036188">
    <property type="entry name" value="FAD/NAD-bd_sf"/>
</dbReference>
<reference evidence="8 9" key="1">
    <citation type="submission" date="2018-03" db="EMBL/GenBank/DDBJ databases">
        <title>Genomic Encyclopedia of Archaeal and Bacterial Type Strains, Phase II (KMG-II): from individual species to whole genera.</title>
        <authorList>
            <person name="Goeker M."/>
        </authorList>
    </citation>
    <scope>NUCLEOTIDE SEQUENCE [LARGE SCALE GENOMIC DNA]</scope>
    <source>
        <strain evidence="8 9">DSM 45348</strain>
    </source>
</reference>
<dbReference type="AlphaFoldDB" id="A0A2T0RJK1"/>
<evidence type="ECO:0000259" key="7">
    <source>
        <dbReference type="Pfam" id="PF07992"/>
    </source>
</evidence>
<dbReference type="InterPro" id="IPR050097">
    <property type="entry name" value="Ferredoxin-NADP_redctase_2"/>
</dbReference>
<dbReference type="RefSeq" id="WP_106130309.1">
    <property type="nucleotide sequence ID" value="NZ_PVZG01000020.1"/>
</dbReference>
<organism evidence="8 9">
    <name type="scientific">Pseudosporangium ferrugineum</name>
    <dbReference type="NCBI Taxonomy" id="439699"/>
    <lineage>
        <taxon>Bacteria</taxon>
        <taxon>Bacillati</taxon>
        <taxon>Actinomycetota</taxon>
        <taxon>Actinomycetes</taxon>
        <taxon>Micromonosporales</taxon>
        <taxon>Micromonosporaceae</taxon>
        <taxon>Pseudosporangium</taxon>
    </lineage>
</organism>
<dbReference type="Pfam" id="PF07992">
    <property type="entry name" value="Pyr_redox_2"/>
    <property type="match status" value="1"/>
</dbReference>
<gene>
    <name evidence="8" type="ORF">CLV70_12075</name>
</gene>